<keyword evidence="1" id="KW-1133">Transmembrane helix</keyword>
<dbReference type="RefSeq" id="WP_035377459.1">
    <property type="nucleotide sequence ID" value="NZ_AZQP01000002.1"/>
</dbReference>
<reference evidence="2 3" key="1">
    <citation type="journal article" date="2014" name="Genome Announc.">
        <title>Draft Genome Sequence of Fervidicella metallireducens Strain AeBT, an Iron-Reducing Thermoanaerobe from the Great Artesian Basin.</title>
        <authorList>
            <person name="Patel B.K."/>
        </authorList>
    </citation>
    <scope>NUCLEOTIDE SEQUENCE [LARGE SCALE GENOMIC DNA]</scope>
    <source>
        <strain evidence="2 3">AeB</strain>
    </source>
</reference>
<name>A0A017RYI2_9CLOT</name>
<sequence length="532" mass="59859">MMNKRKKGSAILYTIVVVSILLLISISALSLSFSNRISTLNFEGLNNLKTIAQTGVDIGLAVLKEKIVLNVLNSRDIKSSVLYNTALDTNSTVRELGLEAVNTLPGDMGSFSIAFNVFGQEVDSTNPKNGDCFIRYVDKIDNNCQPIEDLDNYITPTGKISKRCIKMTVLAFGRKQTTKKIEVYIDKDSISNYYMEKILGNVLTVINETNNPEAVFDNSEITQFNASGDIYFKGNKINSINGIDGKKRSITVDDEKKVIFSNTKKSLPSMNLSDLKNVDIIDIPTEDQLIEENKFSYIESDYSDKNAPFLVTSQCKPNLGEDAVDLNKIILGKDLDSTKGLRYYIANTPVFNFENEADLTKMFKLVVVYGDLNIDCQSFYTDGINYKDSDEFKNPASYRQITPFNYIIICLGKVKIKGRFNFINSSIFAREIKFEKNKNNDLIVMQDEDGNEVLHTVSTDTAVNMKGIGVEDSIKDIKESLSEYYDDLPDNAWGYFNNTERALLNSFLIKNLPDAYSKALKLKVIDWKESGY</sequence>
<keyword evidence="1" id="KW-0472">Membrane</keyword>
<protein>
    <submittedName>
        <fullName evidence="2">Uncharacterized protein</fullName>
    </submittedName>
</protein>
<dbReference type="STRING" id="1403537.Q428_01375"/>
<evidence type="ECO:0000313" key="3">
    <source>
        <dbReference type="Proteomes" id="UP000019681"/>
    </source>
</evidence>
<comment type="caution">
    <text evidence="2">The sequence shown here is derived from an EMBL/GenBank/DDBJ whole genome shotgun (WGS) entry which is preliminary data.</text>
</comment>
<dbReference type="OrthoDB" id="190358at2"/>
<evidence type="ECO:0000256" key="1">
    <source>
        <dbReference type="SAM" id="Phobius"/>
    </source>
</evidence>
<proteinExistence type="predicted"/>
<feature type="transmembrane region" description="Helical" evidence="1">
    <location>
        <begin position="12"/>
        <end position="33"/>
    </location>
</feature>
<keyword evidence="3" id="KW-1185">Reference proteome</keyword>
<keyword evidence="1" id="KW-0812">Transmembrane</keyword>
<dbReference type="AlphaFoldDB" id="A0A017RYI2"/>
<accession>A0A017RYI2</accession>
<gene>
    <name evidence="2" type="ORF">Q428_01375</name>
</gene>
<dbReference type="EMBL" id="AZQP01000002">
    <property type="protein sequence ID" value="EYE89732.1"/>
    <property type="molecule type" value="Genomic_DNA"/>
</dbReference>
<organism evidence="2 3">
    <name type="scientific">Fervidicella metallireducens AeB</name>
    <dbReference type="NCBI Taxonomy" id="1403537"/>
    <lineage>
        <taxon>Bacteria</taxon>
        <taxon>Bacillati</taxon>
        <taxon>Bacillota</taxon>
        <taxon>Clostridia</taxon>
        <taxon>Eubacteriales</taxon>
        <taxon>Clostridiaceae</taxon>
        <taxon>Fervidicella</taxon>
    </lineage>
</organism>
<dbReference type="Proteomes" id="UP000019681">
    <property type="component" value="Unassembled WGS sequence"/>
</dbReference>
<evidence type="ECO:0000313" key="2">
    <source>
        <dbReference type="EMBL" id="EYE89732.1"/>
    </source>
</evidence>